<feature type="transmembrane region" description="Helical" evidence="1">
    <location>
        <begin position="28"/>
        <end position="58"/>
    </location>
</feature>
<evidence type="ECO:0000313" key="10">
    <source>
        <dbReference type="Proteomes" id="UP000318821"/>
    </source>
</evidence>
<protein>
    <submittedName>
        <fullName evidence="3">Hypothetical_protein_conserved</fullName>
    </submittedName>
</protein>
<organism evidence="2 8">
    <name type="scientific">Leishmania donovani</name>
    <dbReference type="NCBI Taxonomy" id="5661"/>
    <lineage>
        <taxon>Eukaryota</taxon>
        <taxon>Discoba</taxon>
        <taxon>Euglenozoa</taxon>
        <taxon>Kinetoplastea</taxon>
        <taxon>Metakinetoplastina</taxon>
        <taxon>Trypanosomatida</taxon>
        <taxon>Trypanosomatidae</taxon>
        <taxon>Leishmaniinae</taxon>
        <taxon>Leishmania</taxon>
    </lineage>
</organism>
<accession>E9BI30</accession>
<gene>
    <name evidence="6" type="ORF">CGC20_4670</name>
    <name evidence="5" type="ORF">CGC21_31500</name>
    <name evidence="4" type="ORF">LDBPK_260170</name>
    <name evidence="2" type="ORF">LdCL_260007200</name>
    <name evidence="3" type="ORF">LDHU3_26.0260</name>
</gene>
<dbReference type="OrthoDB" id="1914153at2759"/>
<reference evidence="5" key="5">
    <citation type="submission" date="2019-02" db="EMBL/GenBank/DDBJ databases">
        <title>FDA dAtabase for Regulatory Grade micrObial Sequences (FDA-ARGOS): Supporting development and validation of Infectious Disease Dx tests.</title>
        <authorList>
            <person name="Duncan R."/>
            <person name="Fisher C."/>
            <person name="Tallon L.J."/>
            <person name="Sadzewicz L."/>
            <person name="Sengamalay N."/>
            <person name="Ott S."/>
            <person name="Godinez A."/>
            <person name="Nagaraj S."/>
            <person name="Nadendla S."/>
            <person name="Sichtig H."/>
        </authorList>
    </citation>
    <scope>NUCLEOTIDE SEQUENCE</scope>
    <source>
        <strain evidence="6">FDAARGOS_360</strain>
        <strain evidence="5">FDAARGOS_361</strain>
    </source>
</reference>
<feature type="transmembrane region" description="Helical" evidence="1">
    <location>
        <begin position="65"/>
        <end position="83"/>
    </location>
</feature>
<proteinExistence type="predicted"/>
<sequence length="161" mass="17944">MRHFFQCMSQALREHVLVPLSQLTWAEVLVAVSVGVLGGIFPVPFVTSLITLVIGYYLRCTATELVLASTVNFFCTPLQFALLPSLARLAGFLAQAEVDAFTAHALHESLRVGYTTFLRSCGRMIFYATVGWFFVAIPIVMVLRSVQRCILHRHVHKGMAE</sequence>
<accession>A0A3S7WZK4</accession>
<dbReference type="Proteomes" id="UP000318821">
    <property type="component" value="Unassembled WGS sequence"/>
</dbReference>
<reference evidence="10" key="7">
    <citation type="submission" date="2019-02" db="EMBL/GenBank/DDBJ databases">
        <title>FDA dAtabase for Regulatory Grade micrObial Sequences (FDA-ARGOS): Supporting development and validation of Infectious Disease Dx tests.</title>
        <authorList>
            <person name="Duncan R."/>
            <person name="Fisher C."/>
            <person name="Tallon L."/>
            <person name="Sadzewicz L."/>
            <person name="Sengamalay N."/>
            <person name="Ott S."/>
            <person name="Godinez A."/>
            <person name="Nagaraj S."/>
            <person name="Vavikolanu K."/>
            <person name="Vyas G."/>
            <person name="Nadendla S."/>
            <person name="Aluvathingal J."/>
            <person name="Sichtig H."/>
        </authorList>
    </citation>
    <scope>NUCLEOTIDE SEQUENCE [LARGE SCALE GENOMIC DNA]</scope>
    <source>
        <strain evidence="10">FDAARGOS_360</strain>
    </source>
</reference>
<reference evidence="4 7" key="1">
    <citation type="journal article" date="2011" name="Genome Res.">
        <title>Whole genome sequencing of multiple Leishmania donovani clinical isolates provides insights into population structure and mechanisms of drug resistance.</title>
        <authorList>
            <person name="Downing T."/>
            <person name="Imamura H."/>
            <person name="Decuypere S."/>
            <person name="Clark T.G."/>
            <person name="Coombs G.H."/>
            <person name="Cotton J.A."/>
            <person name="Hilley J.D."/>
            <person name="de Doncker S."/>
            <person name="Maes I."/>
            <person name="Mottram J.C."/>
            <person name="Quail M.A."/>
            <person name="Rijal S."/>
            <person name="Sanders M."/>
            <person name="Schonian G."/>
            <person name="Stark O."/>
            <person name="Sundar S."/>
            <person name="Vanaerschot M."/>
            <person name="Hertz-Fowler C."/>
            <person name="Dujardin J.C."/>
            <person name="Berriman M."/>
        </authorList>
    </citation>
    <scope>NUCLEOTIDE SEQUENCE [LARGE SCALE GENOMIC DNA]</scope>
    <source>
        <strain evidence="4 7">BPK282A1</strain>
    </source>
</reference>
<keyword evidence="8" id="KW-1185">Reference proteome</keyword>
<reference evidence="9" key="6">
    <citation type="submission" date="2019-02" db="EMBL/GenBank/DDBJ databases">
        <title>FDA dAtabase for Regulatory Grade micrObial Sequences (FDA-ARGOS): Supporting development and validation of Infectious Disease Dx tests.</title>
        <authorList>
            <person name="Duncan R."/>
            <person name="Fisher C."/>
            <person name="Tallon L."/>
            <person name="Sadzewicz L."/>
            <person name="Sengamalay N."/>
            <person name="Ott S."/>
            <person name="Godinez A."/>
            <person name="Nagaraj S."/>
            <person name="Vavikolanu K."/>
            <person name="Nadendla S."/>
            <person name="Aluvathingal J."/>
            <person name="Sichtig H."/>
        </authorList>
    </citation>
    <scope>NUCLEOTIDE SEQUENCE [LARGE SCALE GENOMIC DNA]</scope>
    <source>
        <strain evidence="9">FDAARGOS_361</strain>
    </source>
</reference>
<dbReference type="VEuPathDB" id="TriTrypDB:LDHU3_26.0260"/>
<dbReference type="EMBL" id="FR799613">
    <property type="protein sequence ID" value="CBZ34906.1"/>
    <property type="molecule type" value="Genomic_DNA"/>
</dbReference>
<evidence type="ECO:0000313" key="7">
    <source>
        <dbReference type="Proteomes" id="UP000008980"/>
    </source>
</evidence>
<evidence type="ECO:0000313" key="9">
    <source>
        <dbReference type="Proteomes" id="UP000318447"/>
    </source>
</evidence>
<evidence type="ECO:0000313" key="8">
    <source>
        <dbReference type="Proteomes" id="UP000274082"/>
    </source>
</evidence>
<keyword evidence="1" id="KW-0812">Transmembrane</keyword>
<dbReference type="Proteomes" id="UP000318447">
    <property type="component" value="Unassembled WGS sequence"/>
</dbReference>
<reference evidence="2 8" key="4">
    <citation type="journal article" date="2018" name="Sci. Rep.">
        <title>A complete Leishmania donovani reference genome identifies novel genetic variations associated with virulence.</title>
        <authorList>
            <person name="Lypaczewski P."/>
            <person name="Hoshizaki J."/>
            <person name="Zhang W.-W."/>
            <person name="McCall L.-I."/>
            <person name="Torcivia-Rodriguez J."/>
            <person name="Simonyan V."/>
            <person name="Kaur A."/>
            <person name="Dewar K."/>
            <person name="Matlashewski G."/>
        </authorList>
    </citation>
    <scope>NUCLEOTIDE SEQUENCE [LARGE SCALE GENOMIC DNA]</scope>
    <source>
        <strain evidence="2 8">LdCL</strain>
    </source>
</reference>
<reference evidence="3" key="8">
    <citation type="submission" date="2020-06" db="EMBL/GenBank/DDBJ databases">
        <authorList>
            <person name="Camacho E."/>
            <person name="Gonzalez-de la Fuente S."/>
            <person name="Rastrojo A."/>
            <person name="Peiro-Pastor R."/>
            <person name="Solana JC."/>
            <person name="Tabera L."/>
            <person name="Gamarro F."/>
            <person name="Carrasco-Ramiro F."/>
            <person name="Requena JM."/>
            <person name="Aguado B."/>
        </authorList>
    </citation>
    <scope>NUCLEOTIDE SEQUENCE</scope>
</reference>
<keyword evidence="1" id="KW-1133">Transmembrane helix</keyword>
<keyword evidence="1" id="KW-0472">Membrane</keyword>
<evidence type="ECO:0000313" key="6">
    <source>
        <dbReference type="EMBL" id="TPP51917.1"/>
    </source>
</evidence>
<dbReference type="EMBL" id="LR812646">
    <property type="protein sequence ID" value="CAC5430855.1"/>
    <property type="molecule type" value="Genomic_DNA"/>
</dbReference>
<name>A0A3S7WZK4_LEIDO</name>
<dbReference type="KEGG" id="ldo:LDBPK_260170"/>
<dbReference type="RefSeq" id="XP_003861606.1">
    <property type="nucleotide sequence ID" value="XM_003861558.1"/>
</dbReference>
<evidence type="ECO:0000313" key="2">
    <source>
        <dbReference type="EMBL" id="AYU79617.1"/>
    </source>
</evidence>
<dbReference type="GeneID" id="13388851"/>
<dbReference type="EMBL" id="RHLC01000017">
    <property type="protein sequence ID" value="TPP41069.1"/>
    <property type="molecule type" value="Genomic_DNA"/>
</dbReference>
<dbReference type="AlphaFoldDB" id="A0A3S7WZK4"/>
<dbReference type="Proteomes" id="UP000601710">
    <property type="component" value="Chromosome 26"/>
</dbReference>
<evidence type="ECO:0000313" key="5">
    <source>
        <dbReference type="EMBL" id="TPP41069.1"/>
    </source>
</evidence>
<dbReference type="Proteomes" id="UP000008980">
    <property type="component" value="Chromosome 26"/>
</dbReference>
<feature type="transmembrane region" description="Helical" evidence="1">
    <location>
        <begin position="124"/>
        <end position="143"/>
    </location>
</feature>
<dbReference type="EMBL" id="CP029525">
    <property type="protein sequence ID" value="AYU79617.1"/>
    <property type="molecule type" value="Genomic_DNA"/>
</dbReference>
<evidence type="ECO:0000313" key="3">
    <source>
        <dbReference type="EMBL" id="CAC5430855.1"/>
    </source>
</evidence>
<dbReference type="OMA" id="CARMIAY"/>
<evidence type="ECO:0000256" key="1">
    <source>
        <dbReference type="SAM" id="Phobius"/>
    </source>
</evidence>
<dbReference type="VEuPathDB" id="TriTrypDB:LdCL_260007200"/>
<dbReference type="EMBL" id="RHLD01000018">
    <property type="protein sequence ID" value="TPP51917.1"/>
    <property type="molecule type" value="Genomic_DNA"/>
</dbReference>
<dbReference type="VEuPathDB" id="TriTrypDB:LdBPK_260170.1"/>
<reference evidence="4" key="2">
    <citation type="submission" date="2011-01" db="EMBL/GenBank/DDBJ databases">
        <authorList>
            <person name="Zhao B.P."/>
            <person name="Ren Z.A."/>
            <person name="Li C.D."/>
        </authorList>
    </citation>
    <scope>NUCLEOTIDE SEQUENCE</scope>
    <source>
        <strain evidence="4">BPK282A1</strain>
    </source>
</reference>
<reference evidence="7" key="3">
    <citation type="submission" date="2011-02" db="EMBL/GenBank/DDBJ databases">
        <title>Whole genome sequencing of Leishmania donovani clinical lines reveals dynamic variation related to drug resistance.</title>
        <authorList>
            <person name="Downing T."/>
            <person name="Imamura H."/>
            <person name="Sanders M."/>
            <person name="Decuypere S."/>
            <person name="Hertz-Fowler C."/>
            <person name="Clark T.G."/>
            <person name="Rijal S."/>
            <person name="Sundar S."/>
            <person name="Quail M.A."/>
            <person name="De Doncker S."/>
            <person name="Maes I."/>
            <person name="Vanaerschot M."/>
            <person name="Stark O."/>
            <person name="Schonian G."/>
            <person name="Dujardin J.C."/>
            <person name="Berriman M."/>
        </authorList>
    </citation>
    <scope>NUCLEOTIDE SEQUENCE [LARGE SCALE GENOMIC DNA]</scope>
    <source>
        <strain evidence="7">BPK282A1</strain>
    </source>
</reference>
<evidence type="ECO:0000313" key="4">
    <source>
        <dbReference type="EMBL" id="CBZ34906.1"/>
    </source>
</evidence>
<dbReference type="Proteomes" id="UP000274082">
    <property type="component" value="Chromosome 26"/>
</dbReference>